<evidence type="ECO:0000256" key="1">
    <source>
        <dbReference type="SAM" id="MobiDB-lite"/>
    </source>
</evidence>
<gene>
    <name evidence="2" type="ORF">BSTOLATCC_MIC7167</name>
</gene>
<evidence type="ECO:0000313" key="3">
    <source>
        <dbReference type="Proteomes" id="UP001162131"/>
    </source>
</evidence>
<evidence type="ECO:0000313" key="2">
    <source>
        <dbReference type="EMBL" id="CAG9312641.1"/>
    </source>
</evidence>
<dbReference type="Proteomes" id="UP001162131">
    <property type="component" value="Unassembled WGS sequence"/>
</dbReference>
<feature type="region of interest" description="Disordered" evidence="1">
    <location>
        <begin position="150"/>
        <end position="171"/>
    </location>
</feature>
<sequence>MDLNQSLYRTFMPKIIHYSNDGSGRDNYISTINGGLRKLSVKPDILERKGIILQRKHNRRSSASPLATSFRYYSDGSGRDFYITQNSGGLQNGYIPGGKKDIFKASLRMSPERSGCSDAFSSTMQGWLSIRSRNIVKNIRQTADGVTERLYPKGSQSKPGSPRAERCRLSI</sequence>
<proteinExistence type="predicted"/>
<accession>A0AAU9IHD3</accession>
<dbReference type="AlphaFoldDB" id="A0AAU9IHD3"/>
<organism evidence="2 3">
    <name type="scientific">Blepharisma stoltei</name>
    <dbReference type="NCBI Taxonomy" id="1481888"/>
    <lineage>
        <taxon>Eukaryota</taxon>
        <taxon>Sar</taxon>
        <taxon>Alveolata</taxon>
        <taxon>Ciliophora</taxon>
        <taxon>Postciliodesmatophora</taxon>
        <taxon>Heterotrichea</taxon>
        <taxon>Heterotrichida</taxon>
        <taxon>Blepharismidae</taxon>
        <taxon>Blepharisma</taxon>
    </lineage>
</organism>
<dbReference type="EMBL" id="CAJZBQ010000008">
    <property type="protein sequence ID" value="CAG9312641.1"/>
    <property type="molecule type" value="Genomic_DNA"/>
</dbReference>
<comment type="caution">
    <text evidence="2">The sequence shown here is derived from an EMBL/GenBank/DDBJ whole genome shotgun (WGS) entry which is preliminary data.</text>
</comment>
<keyword evidence="3" id="KW-1185">Reference proteome</keyword>
<name>A0AAU9IHD3_9CILI</name>
<reference evidence="2" key="1">
    <citation type="submission" date="2021-09" db="EMBL/GenBank/DDBJ databases">
        <authorList>
            <consortium name="AG Swart"/>
            <person name="Singh M."/>
            <person name="Singh A."/>
            <person name="Seah K."/>
            <person name="Emmerich C."/>
        </authorList>
    </citation>
    <scope>NUCLEOTIDE SEQUENCE</scope>
    <source>
        <strain evidence="2">ATCC30299</strain>
    </source>
</reference>
<protein>
    <submittedName>
        <fullName evidence="2">Uncharacterized protein</fullName>
    </submittedName>
</protein>